<protein>
    <recommendedName>
        <fullName evidence="1">Cupin type-2 domain-containing protein</fullName>
    </recommendedName>
</protein>
<dbReference type="PATRIC" id="fig|445710.3.peg.1052"/>
<reference evidence="2 3" key="1">
    <citation type="submission" date="2016-02" db="EMBL/GenBank/DDBJ databases">
        <title>Complete genome sequencing and analysis of ATSB10, Dyella thiooxydans isolated from rhizosphere soil of sunflower (Helianthus annuus L.).</title>
        <authorList>
            <person name="Lee Y."/>
            <person name="Hwangbo K."/>
            <person name="Chung H."/>
            <person name="Yoo J."/>
            <person name="Kim K.Y."/>
            <person name="Sa T.M."/>
            <person name="Um Y."/>
            <person name="Madhaiyan M."/>
        </authorList>
    </citation>
    <scope>NUCLEOTIDE SEQUENCE [LARGE SCALE GENOMIC DNA]</scope>
    <source>
        <strain evidence="2 3">ATSB10</strain>
    </source>
</reference>
<organism evidence="2 3">
    <name type="scientific">Dyella thiooxydans</name>
    <dbReference type="NCBI Taxonomy" id="445710"/>
    <lineage>
        <taxon>Bacteria</taxon>
        <taxon>Pseudomonadati</taxon>
        <taxon>Pseudomonadota</taxon>
        <taxon>Gammaproteobacteria</taxon>
        <taxon>Lysobacterales</taxon>
        <taxon>Rhodanobacteraceae</taxon>
        <taxon>Dyella</taxon>
    </lineage>
</organism>
<dbReference type="OrthoDB" id="9794183at2"/>
<dbReference type="EMBL" id="CP014841">
    <property type="protein sequence ID" value="AND68511.1"/>
    <property type="molecule type" value="Genomic_DNA"/>
</dbReference>
<dbReference type="Proteomes" id="UP000077255">
    <property type="component" value="Chromosome"/>
</dbReference>
<name>A0A160MYR7_9GAMM</name>
<gene>
    <name evidence="2" type="ORF">ATSB10_10570</name>
</gene>
<dbReference type="KEGG" id="dtx:ATSB10_10570"/>
<sequence>MAEHTNLVALASSLPEAWRSHVVGRPAGANFKVVRMDGQAYPNESHPFDEALLVLDGQMNLQFGDAVTRVGPGEVYIVPAGVPHAVAEGSHGTLVIIDSGA</sequence>
<evidence type="ECO:0000313" key="3">
    <source>
        <dbReference type="Proteomes" id="UP000077255"/>
    </source>
</evidence>
<dbReference type="STRING" id="445710.ATSB10_10570"/>
<dbReference type="InterPro" id="IPR011051">
    <property type="entry name" value="RmlC_Cupin_sf"/>
</dbReference>
<dbReference type="InterPro" id="IPR013096">
    <property type="entry name" value="Cupin_2"/>
</dbReference>
<evidence type="ECO:0000313" key="2">
    <source>
        <dbReference type="EMBL" id="AND68511.1"/>
    </source>
</evidence>
<proteinExistence type="predicted"/>
<dbReference type="Gene3D" id="2.60.120.10">
    <property type="entry name" value="Jelly Rolls"/>
    <property type="match status" value="1"/>
</dbReference>
<dbReference type="RefSeq" id="WP_017460741.1">
    <property type="nucleotide sequence ID" value="NZ_CP014841.1"/>
</dbReference>
<dbReference type="InterPro" id="IPR014710">
    <property type="entry name" value="RmlC-like_jellyroll"/>
</dbReference>
<accession>A0A160MYR7</accession>
<keyword evidence="3" id="KW-1185">Reference proteome</keyword>
<dbReference type="Pfam" id="PF07883">
    <property type="entry name" value="Cupin_2"/>
    <property type="match status" value="1"/>
</dbReference>
<dbReference type="AlphaFoldDB" id="A0A160MYR7"/>
<evidence type="ECO:0000259" key="1">
    <source>
        <dbReference type="Pfam" id="PF07883"/>
    </source>
</evidence>
<feature type="domain" description="Cupin type-2" evidence="1">
    <location>
        <begin position="38"/>
        <end position="98"/>
    </location>
</feature>
<dbReference type="SUPFAM" id="SSF51182">
    <property type="entry name" value="RmlC-like cupins"/>
    <property type="match status" value="1"/>
</dbReference>